<dbReference type="Proteomes" id="UP000237105">
    <property type="component" value="Unassembled WGS sequence"/>
</dbReference>
<comment type="caution">
    <text evidence="1">The sequence shown here is derived from an EMBL/GenBank/DDBJ whole genome shotgun (WGS) entry which is preliminary data.</text>
</comment>
<dbReference type="AlphaFoldDB" id="A0A2P5CQV0"/>
<dbReference type="EMBL" id="JXTB01000104">
    <property type="protein sequence ID" value="PON63411.1"/>
    <property type="molecule type" value="Genomic_DNA"/>
</dbReference>
<accession>A0A2P5CQV0</accession>
<evidence type="ECO:0000313" key="2">
    <source>
        <dbReference type="Proteomes" id="UP000237105"/>
    </source>
</evidence>
<protein>
    <submittedName>
        <fullName evidence="1">Uncharacterized protein</fullName>
    </submittedName>
</protein>
<gene>
    <name evidence="1" type="ORF">PanWU01x14_130750</name>
</gene>
<dbReference type="PROSITE" id="PS51257">
    <property type="entry name" value="PROKAR_LIPOPROTEIN"/>
    <property type="match status" value="1"/>
</dbReference>
<proteinExistence type="predicted"/>
<evidence type="ECO:0000313" key="1">
    <source>
        <dbReference type="EMBL" id="PON63411.1"/>
    </source>
</evidence>
<reference evidence="2" key="1">
    <citation type="submission" date="2016-06" db="EMBL/GenBank/DDBJ databases">
        <title>Parallel loss of symbiosis genes in relatives of nitrogen-fixing non-legume Parasponia.</title>
        <authorList>
            <person name="Van Velzen R."/>
            <person name="Holmer R."/>
            <person name="Bu F."/>
            <person name="Rutten L."/>
            <person name="Van Zeijl A."/>
            <person name="Liu W."/>
            <person name="Santuari L."/>
            <person name="Cao Q."/>
            <person name="Sharma T."/>
            <person name="Shen D."/>
            <person name="Roswanjaya Y."/>
            <person name="Wardhani T."/>
            <person name="Kalhor M.S."/>
            <person name="Jansen J."/>
            <person name="Van den Hoogen J."/>
            <person name="Gungor B."/>
            <person name="Hartog M."/>
            <person name="Hontelez J."/>
            <person name="Verver J."/>
            <person name="Yang W.-C."/>
            <person name="Schijlen E."/>
            <person name="Repin R."/>
            <person name="Schilthuizen M."/>
            <person name="Schranz E."/>
            <person name="Heidstra R."/>
            <person name="Miyata K."/>
            <person name="Fedorova E."/>
            <person name="Kohlen W."/>
            <person name="Bisseling T."/>
            <person name="Smit S."/>
            <person name="Geurts R."/>
        </authorList>
    </citation>
    <scope>NUCLEOTIDE SEQUENCE [LARGE SCALE GENOMIC DNA]</scope>
    <source>
        <strain evidence="2">cv. WU1-14</strain>
    </source>
</reference>
<keyword evidence="2" id="KW-1185">Reference proteome</keyword>
<name>A0A2P5CQV0_PARAD</name>
<sequence length="101" mass="11319">MSKNQGTSQLLILSCDSCRSAASLGWHGEASPVIKVARWQPNELQLLWVASAENARERERERAEGDVVGKREKGKEKRGGLHDQFMGLCNFQKLHNGLLLF</sequence>
<organism evidence="1 2">
    <name type="scientific">Parasponia andersonii</name>
    <name type="common">Sponia andersonii</name>
    <dbReference type="NCBI Taxonomy" id="3476"/>
    <lineage>
        <taxon>Eukaryota</taxon>
        <taxon>Viridiplantae</taxon>
        <taxon>Streptophyta</taxon>
        <taxon>Embryophyta</taxon>
        <taxon>Tracheophyta</taxon>
        <taxon>Spermatophyta</taxon>
        <taxon>Magnoliopsida</taxon>
        <taxon>eudicotyledons</taxon>
        <taxon>Gunneridae</taxon>
        <taxon>Pentapetalae</taxon>
        <taxon>rosids</taxon>
        <taxon>fabids</taxon>
        <taxon>Rosales</taxon>
        <taxon>Cannabaceae</taxon>
        <taxon>Parasponia</taxon>
    </lineage>
</organism>